<protein>
    <recommendedName>
        <fullName evidence="8">Protein Asterix</fullName>
    </recommendedName>
</protein>
<dbReference type="VEuPathDB" id="FungiDB:AMAG_05364"/>
<evidence type="ECO:0000256" key="1">
    <source>
        <dbReference type="ARBA" id="ARBA00004370"/>
    </source>
</evidence>
<sequence length="101" mass="11695">MTSEFPRFDVRGDPRREDLVIPTAIEKPKKEEIPFDYFQGAALMIAIGSLMLRFHYTAWLSLFCCLFAQMRRKVSEQEAGLHSGQIWSMSILSLVMSYTTR</sequence>
<evidence type="ECO:0000313" key="6">
    <source>
        <dbReference type="EMBL" id="KNE59915.1"/>
    </source>
</evidence>
<dbReference type="GO" id="GO:0045048">
    <property type="term" value="P:protein insertion into ER membrane"/>
    <property type="evidence" value="ECO:0007669"/>
    <property type="project" value="InterPro"/>
</dbReference>
<evidence type="ECO:0000256" key="4">
    <source>
        <dbReference type="ARBA" id="ARBA00023136"/>
    </source>
</evidence>
<keyword evidence="4 5" id="KW-0472">Membrane</keyword>
<evidence type="ECO:0008006" key="8">
    <source>
        <dbReference type="Google" id="ProtNLM"/>
    </source>
</evidence>
<dbReference type="OrthoDB" id="5516412at2759"/>
<evidence type="ECO:0000256" key="5">
    <source>
        <dbReference type="SAM" id="Phobius"/>
    </source>
</evidence>
<organism evidence="6 7">
    <name type="scientific">Allomyces macrogynus (strain ATCC 38327)</name>
    <name type="common">Allomyces javanicus var. macrogynus</name>
    <dbReference type="NCBI Taxonomy" id="578462"/>
    <lineage>
        <taxon>Eukaryota</taxon>
        <taxon>Fungi</taxon>
        <taxon>Fungi incertae sedis</taxon>
        <taxon>Blastocladiomycota</taxon>
        <taxon>Blastocladiomycetes</taxon>
        <taxon>Blastocladiales</taxon>
        <taxon>Blastocladiaceae</taxon>
        <taxon>Allomyces</taxon>
    </lineage>
</organism>
<dbReference type="GO" id="GO:0005789">
    <property type="term" value="C:endoplasmic reticulum membrane"/>
    <property type="evidence" value="ECO:0007669"/>
    <property type="project" value="InterPro"/>
</dbReference>
<accession>A0A0L0SBY5</accession>
<comment type="subcellular location">
    <subcellularLocation>
        <location evidence="1">Membrane</location>
    </subcellularLocation>
</comment>
<evidence type="ECO:0000313" key="7">
    <source>
        <dbReference type="Proteomes" id="UP000054350"/>
    </source>
</evidence>
<name>A0A0L0SBY5_ALLM3</name>
<keyword evidence="2 5" id="KW-0812">Transmembrane</keyword>
<reference evidence="6 7" key="1">
    <citation type="submission" date="2009-11" db="EMBL/GenBank/DDBJ databases">
        <title>Annotation of Allomyces macrogynus ATCC 38327.</title>
        <authorList>
            <consortium name="The Broad Institute Genome Sequencing Platform"/>
            <person name="Russ C."/>
            <person name="Cuomo C."/>
            <person name="Burger G."/>
            <person name="Gray M.W."/>
            <person name="Holland P.W.H."/>
            <person name="King N."/>
            <person name="Lang F.B.F."/>
            <person name="Roger A.J."/>
            <person name="Ruiz-Trillo I."/>
            <person name="Young S.K."/>
            <person name="Zeng Q."/>
            <person name="Gargeya S."/>
            <person name="Fitzgerald M."/>
            <person name="Haas B."/>
            <person name="Abouelleil A."/>
            <person name="Alvarado L."/>
            <person name="Arachchi H.M."/>
            <person name="Berlin A."/>
            <person name="Chapman S.B."/>
            <person name="Gearin G."/>
            <person name="Goldberg J."/>
            <person name="Griggs A."/>
            <person name="Gujja S."/>
            <person name="Hansen M."/>
            <person name="Heiman D."/>
            <person name="Howarth C."/>
            <person name="Larimer J."/>
            <person name="Lui A."/>
            <person name="MacDonald P.J.P."/>
            <person name="McCowen C."/>
            <person name="Montmayeur A."/>
            <person name="Murphy C."/>
            <person name="Neiman D."/>
            <person name="Pearson M."/>
            <person name="Priest M."/>
            <person name="Roberts A."/>
            <person name="Saif S."/>
            <person name="Shea T."/>
            <person name="Sisk P."/>
            <person name="Stolte C."/>
            <person name="Sykes S."/>
            <person name="Wortman J."/>
            <person name="Nusbaum C."/>
            <person name="Birren B."/>
        </authorList>
    </citation>
    <scope>NUCLEOTIDE SEQUENCE [LARGE SCALE GENOMIC DNA]</scope>
    <source>
        <strain evidence="6 7">ATCC 38327</strain>
    </source>
</reference>
<dbReference type="AlphaFoldDB" id="A0A0L0SBY5"/>
<dbReference type="EMBL" id="GG745335">
    <property type="protein sequence ID" value="KNE59915.1"/>
    <property type="molecule type" value="Genomic_DNA"/>
</dbReference>
<dbReference type="Pfam" id="PF03669">
    <property type="entry name" value="ASTER"/>
    <property type="match status" value="1"/>
</dbReference>
<dbReference type="GO" id="GO:0044183">
    <property type="term" value="F:protein folding chaperone"/>
    <property type="evidence" value="ECO:0007669"/>
    <property type="project" value="InterPro"/>
</dbReference>
<dbReference type="InterPro" id="IPR005351">
    <property type="entry name" value="ASTER"/>
</dbReference>
<keyword evidence="7" id="KW-1185">Reference proteome</keyword>
<gene>
    <name evidence="6" type="ORF">AMAG_05364</name>
</gene>
<proteinExistence type="predicted"/>
<reference evidence="7" key="2">
    <citation type="submission" date="2009-11" db="EMBL/GenBank/DDBJ databases">
        <title>The Genome Sequence of Allomyces macrogynus strain ATCC 38327.</title>
        <authorList>
            <consortium name="The Broad Institute Genome Sequencing Platform"/>
            <person name="Russ C."/>
            <person name="Cuomo C."/>
            <person name="Shea T."/>
            <person name="Young S.K."/>
            <person name="Zeng Q."/>
            <person name="Koehrsen M."/>
            <person name="Haas B."/>
            <person name="Borodovsky M."/>
            <person name="Guigo R."/>
            <person name="Alvarado L."/>
            <person name="Berlin A."/>
            <person name="Borenstein D."/>
            <person name="Chen Z."/>
            <person name="Engels R."/>
            <person name="Freedman E."/>
            <person name="Gellesch M."/>
            <person name="Goldberg J."/>
            <person name="Griggs A."/>
            <person name="Gujja S."/>
            <person name="Heiman D."/>
            <person name="Hepburn T."/>
            <person name="Howarth C."/>
            <person name="Jen D."/>
            <person name="Larson L."/>
            <person name="Lewis B."/>
            <person name="Mehta T."/>
            <person name="Park D."/>
            <person name="Pearson M."/>
            <person name="Roberts A."/>
            <person name="Saif S."/>
            <person name="Shenoy N."/>
            <person name="Sisk P."/>
            <person name="Stolte C."/>
            <person name="Sykes S."/>
            <person name="Walk T."/>
            <person name="White J."/>
            <person name="Yandava C."/>
            <person name="Burger G."/>
            <person name="Gray M.W."/>
            <person name="Holland P.W.H."/>
            <person name="King N."/>
            <person name="Lang F.B.F."/>
            <person name="Roger A.J."/>
            <person name="Ruiz-Trillo I."/>
            <person name="Lander E."/>
            <person name="Nusbaum C."/>
        </authorList>
    </citation>
    <scope>NUCLEOTIDE SEQUENCE [LARGE SCALE GENOMIC DNA]</scope>
    <source>
        <strain evidence="7">ATCC 38327</strain>
    </source>
</reference>
<evidence type="ECO:0000256" key="3">
    <source>
        <dbReference type="ARBA" id="ARBA00022989"/>
    </source>
</evidence>
<keyword evidence="3 5" id="KW-1133">Transmembrane helix</keyword>
<feature type="transmembrane region" description="Helical" evidence="5">
    <location>
        <begin position="41"/>
        <end position="67"/>
    </location>
</feature>
<evidence type="ECO:0000256" key="2">
    <source>
        <dbReference type="ARBA" id="ARBA00022692"/>
    </source>
</evidence>
<dbReference type="Proteomes" id="UP000054350">
    <property type="component" value="Unassembled WGS sequence"/>
</dbReference>